<keyword evidence="1" id="KW-0560">Oxidoreductase</keyword>
<dbReference type="PANTHER" id="PTHR43244">
    <property type="match status" value="1"/>
</dbReference>
<gene>
    <name evidence="3" type="ORF">RSO01_84210</name>
</gene>
<dbReference type="GO" id="GO:0016705">
    <property type="term" value="F:oxidoreductase activity, acting on paired donors, with incorporation or reduction of molecular oxygen"/>
    <property type="evidence" value="ECO:0007669"/>
    <property type="project" value="InterPro"/>
</dbReference>
<sequence length="328" mass="34271">MGSDDRMDDLPRLGIRLHGGLAASRCVELALSAEANGFASVWFAENPLERGALPALAACAAATRRIELGIGVWNPFLRHPTQIAMDASALDELSEGRLALGIGSGLAGPIKRLGIDNSKPLAALRDTFAIVRGLLAGETVTYKGKAFTVENAKLSYRPSRPALPILMAARGPQALKLCGSLADGLMISNMCPPGFATWAASIARPARLVQYAPCAIAADHATAMAAIKPVLHGMLKTFWALAQTVPAAKVSLVEHSGIAEADFAAAVNSPAAQLDERFVEAFAVAGTADECLSRIAAYRRVGVTDLVLTFVGPDPVADMARFSLGATT</sequence>
<dbReference type="Gene3D" id="3.20.20.30">
    <property type="entry name" value="Luciferase-like domain"/>
    <property type="match status" value="1"/>
</dbReference>
<feature type="domain" description="Luciferase-like" evidence="2">
    <location>
        <begin position="16"/>
        <end position="304"/>
    </location>
</feature>
<dbReference type="CDD" id="cd01097">
    <property type="entry name" value="Tetrahydromethanopterin_reductase"/>
    <property type="match status" value="1"/>
</dbReference>
<dbReference type="EMBL" id="BKAJ01000210">
    <property type="protein sequence ID" value="GEP61255.1"/>
    <property type="molecule type" value="Genomic_DNA"/>
</dbReference>
<evidence type="ECO:0000313" key="4">
    <source>
        <dbReference type="Proteomes" id="UP000321058"/>
    </source>
</evidence>
<dbReference type="Proteomes" id="UP000321058">
    <property type="component" value="Unassembled WGS sequence"/>
</dbReference>
<comment type="caution">
    <text evidence="3">The sequence shown here is derived from an EMBL/GenBank/DDBJ whole genome shotgun (WGS) entry which is preliminary data.</text>
</comment>
<organism evidence="3 4">
    <name type="scientific">Reyranella soli</name>
    <dbReference type="NCBI Taxonomy" id="1230389"/>
    <lineage>
        <taxon>Bacteria</taxon>
        <taxon>Pseudomonadati</taxon>
        <taxon>Pseudomonadota</taxon>
        <taxon>Alphaproteobacteria</taxon>
        <taxon>Hyphomicrobiales</taxon>
        <taxon>Reyranellaceae</taxon>
        <taxon>Reyranella</taxon>
    </lineage>
</organism>
<dbReference type="InterPro" id="IPR011251">
    <property type="entry name" value="Luciferase-like_dom"/>
</dbReference>
<reference evidence="3 4" key="1">
    <citation type="submission" date="2019-07" db="EMBL/GenBank/DDBJ databases">
        <title>Whole genome shotgun sequence of Reyranella soli NBRC 108950.</title>
        <authorList>
            <person name="Hosoyama A."/>
            <person name="Uohara A."/>
            <person name="Ohji S."/>
            <person name="Ichikawa N."/>
        </authorList>
    </citation>
    <scope>NUCLEOTIDE SEQUENCE [LARGE SCALE GENOMIC DNA]</scope>
    <source>
        <strain evidence="3 4">NBRC 108950</strain>
    </source>
</reference>
<dbReference type="PANTHER" id="PTHR43244:SF1">
    <property type="entry name" value="5,10-METHYLENETETRAHYDROMETHANOPTERIN REDUCTASE"/>
    <property type="match status" value="1"/>
</dbReference>
<dbReference type="Pfam" id="PF00296">
    <property type="entry name" value="Bac_luciferase"/>
    <property type="match status" value="1"/>
</dbReference>
<proteinExistence type="predicted"/>
<evidence type="ECO:0000259" key="2">
    <source>
        <dbReference type="Pfam" id="PF00296"/>
    </source>
</evidence>
<keyword evidence="4" id="KW-1185">Reference proteome</keyword>
<protein>
    <submittedName>
        <fullName evidence="3">5,10-methylenetetrahydromethanopterin reductase</fullName>
    </submittedName>
</protein>
<dbReference type="InterPro" id="IPR036661">
    <property type="entry name" value="Luciferase-like_sf"/>
</dbReference>
<name>A0A512NQM9_9HYPH</name>
<evidence type="ECO:0000313" key="3">
    <source>
        <dbReference type="EMBL" id="GEP61255.1"/>
    </source>
</evidence>
<dbReference type="AlphaFoldDB" id="A0A512NQM9"/>
<dbReference type="SUPFAM" id="SSF51679">
    <property type="entry name" value="Bacterial luciferase-like"/>
    <property type="match status" value="1"/>
</dbReference>
<evidence type="ECO:0000256" key="1">
    <source>
        <dbReference type="ARBA" id="ARBA00023002"/>
    </source>
</evidence>
<accession>A0A512NQM9</accession>
<dbReference type="InterPro" id="IPR050564">
    <property type="entry name" value="F420-G6PD/mer"/>
</dbReference>